<dbReference type="Proteomes" id="UP000181909">
    <property type="component" value="Unassembled WGS sequence"/>
</dbReference>
<evidence type="ECO:0008006" key="4">
    <source>
        <dbReference type="Google" id="ProtNLM"/>
    </source>
</evidence>
<accession>A0A1K2EZ62</accession>
<feature type="compositionally biased region" description="Polar residues" evidence="1">
    <location>
        <begin position="141"/>
        <end position="151"/>
    </location>
</feature>
<reference evidence="2 3" key="1">
    <citation type="submission" date="2016-11" db="EMBL/GenBank/DDBJ databases">
        <authorList>
            <person name="Jaros S."/>
            <person name="Januszkiewicz K."/>
            <person name="Wedrychowicz H."/>
        </authorList>
    </citation>
    <scope>NUCLEOTIDE SEQUENCE [LARGE SCALE GENOMIC DNA]</scope>
    <source>
        <strain evidence="2 3">OK807</strain>
    </source>
</reference>
<name>A0A1K2EZ62_STRAR</name>
<organism evidence="2 3">
    <name type="scientific">Streptomyces atratus</name>
    <dbReference type="NCBI Taxonomy" id="1893"/>
    <lineage>
        <taxon>Bacteria</taxon>
        <taxon>Bacillati</taxon>
        <taxon>Actinomycetota</taxon>
        <taxon>Actinomycetes</taxon>
        <taxon>Kitasatosporales</taxon>
        <taxon>Streptomycetaceae</taxon>
        <taxon>Streptomyces</taxon>
    </lineage>
</organism>
<evidence type="ECO:0000313" key="2">
    <source>
        <dbReference type="EMBL" id="SFY40943.1"/>
    </source>
</evidence>
<evidence type="ECO:0000256" key="1">
    <source>
        <dbReference type="SAM" id="MobiDB-lite"/>
    </source>
</evidence>
<protein>
    <recommendedName>
        <fullName evidence="4">Resolvase/invertase-type recombinase catalytic domain-containing protein</fullName>
    </recommendedName>
</protein>
<dbReference type="EMBL" id="FPJO01000026">
    <property type="protein sequence ID" value="SFY40943.1"/>
    <property type="molecule type" value="Genomic_DNA"/>
</dbReference>
<gene>
    <name evidence="2" type="ORF">SAMN02787144_102628</name>
</gene>
<dbReference type="AlphaFoldDB" id="A0A1K2EZ62"/>
<sequence>MSTLWTVPRMEPLTEYRLVSGPVVYGFLRLVRVSEARQEALIASLAEYCRSHELELSGVFTEREASAGPGSAAFTGLLDVLALPDVYGVLAPAASHLGPKAIAAERGRRIKAVGSRLLLVRRAHTACPPAASTAVARRHSPGTTSLLETES</sequence>
<evidence type="ECO:0000313" key="3">
    <source>
        <dbReference type="Proteomes" id="UP000181909"/>
    </source>
</evidence>
<dbReference type="STRING" id="1893.SAMN02787144_102628"/>
<proteinExistence type="predicted"/>
<feature type="region of interest" description="Disordered" evidence="1">
    <location>
        <begin position="130"/>
        <end position="151"/>
    </location>
</feature>